<name>A0AAJ4A3J7_9BACT</name>
<dbReference type="HAMAP" id="MF_01622">
    <property type="entry name" value="tRNA_sel_U_synth"/>
    <property type="match status" value="1"/>
</dbReference>
<dbReference type="SMART" id="SM00450">
    <property type="entry name" value="RHOD"/>
    <property type="match status" value="1"/>
</dbReference>
<dbReference type="InterPro" id="IPR058840">
    <property type="entry name" value="AAA_SelU"/>
</dbReference>
<dbReference type="EMBL" id="CP041166">
    <property type="protein sequence ID" value="QFR43230.1"/>
    <property type="molecule type" value="Genomic_DNA"/>
</dbReference>
<gene>
    <name evidence="3" type="primary">mnmH</name>
    <name evidence="3" type="ORF">FJR47_04660</name>
</gene>
<keyword evidence="4" id="KW-1185">Reference proteome</keyword>
<evidence type="ECO:0000313" key="4">
    <source>
        <dbReference type="Proteomes" id="UP000326061"/>
    </source>
</evidence>
<dbReference type="InterPro" id="IPR036873">
    <property type="entry name" value="Rhodanese-like_dom_sf"/>
</dbReference>
<keyword evidence="1" id="KW-0711">Selenium</keyword>
<dbReference type="PANTHER" id="PTHR30401:SF0">
    <property type="entry name" value="TRNA 2-SELENOURIDINE SYNTHASE"/>
    <property type="match status" value="1"/>
</dbReference>
<dbReference type="GO" id="GO:0043828">
    <property type="term" value="F:tRNA 2-selenouridine synthase activity"/>
    <property type="evidence" value="ECO:0007669"/>
    <property type="project" value="InterPro"/>
</dbReference>
<organism evidence="3 4">
    <name type="scientific">Sulfurimonas xiamenensis</name>
    <dbReference type="NCBI Taxonomy" id="2590021"/>
    <lineage>
        <taxon>Bacteria</taxon>
        <taxon>Pseudomonadati</taxon>
        <taxon>Campylobacterota</taxon>
        <taxon>Epsilonproteobacteria</taxon>
        <taxon>Campylobacterales</taxon>
        <taxon>Sulfurimonadaceae</taxon>
        <taxon>Sulfurimonas</taxon>
    </lineage>
</organism>
<dbReference type="PANTHER" id="PTHR30401">
    <property type="entry name" value="TRNA 2-SELENOURIDINE SYNTHASE"/>
    <property type="match status" value="1"/>
</dbReference>
<dbReference type="PROSITE" id="PS50206">
    <property type="entry name" value="RHODANESE_3"/>
    <property type="match status" value="1"/>
</dbReference>
<dbReference type="Proteomes" id="UP000326061">
    <property type="component" value="Chromosome"/>
</dbReference>
<dbReference type="Pfam" id="PF00581">
    <property type="entry name" value="Rhodanese"/>
    <property type="match status" value="1"/>
</dbReference>
<dbReference type="InterPro" id="IPR017582">
    <property type="entry name" value="SelU"/>
</dbReference>
<accession>A0AAJ4A3J7</accession>
<evidence type="ECO:0000259" key="2">
    <source>
        <dbReference type="PROSITE" id="PS50206"/>
    </source>
</evidence>
<dbReference type="Gene3D" id="3.40.250.10">
    <property type="entry name" value="Rhodanese-like domain"/>
    <property type="match status" value="1"/>
</dbReference>
<dbReference type="InterPro" id="IPR001763">
    <property type="entry name" value="Rhodanese-like_dom"/>
</dbReference>
<dbReference type="NCBIfam" id="NF008751">
    <property type="entry name" value="PRK11784.1-3"/>
    <property type="match status" value="1"/>
</dbReference>
<dbReference type="GO" id="GO:0002098">
    <property type="term" value="P:tRNA wobble uridine modification"/>
    <property type="evidence" value="ECO:0007669"/>
    <property type="project" value="InterPro"/>
</dbReference>
<feature type="domain" description="Rhodanese" evidence="2">
    <location>
        <begin position="12"/>
        <end position="135"/>
    </location>
</feature>
<evidence type="ECO:0000313" key="3">
    <source>
        <dbReference type="EMBL" id="QFR43230.1"/>
    </source>
</evidence>
<dbReference type="Pfam" id="PF26341">
    <property type="entry name" value="AAA_SelU"/>
    <property type="match status" value="1"/>
</dbReference>
<dbReference type="NCBIfam" id="NF008750">
    <property type="entry name" value="PRK11784.1-2"/>
    <property type="match status" value="1"/>
</dbReference>
<dbReference type="NCBIfam" id="TIGR03167">
    <property type="entry name" value="tRNA_sel_U_synt"/>
    <property type="match status" value="1"/>
</dbReference>
<proteinExistence type="inferred from homology"/>
<dbReference type="SUPFAM" id="SSF52821">
    <property type="entry name" value="Rhodanese/Cell cycle control phosphatase"/>
    <property type="match status" value="1"/>
</dbReference>
<evidence type="ECO:0000256" key="1">
    <source>
        <dbReference type="ARBA" id="ARBA00023266"/>
    </source>
</evidence>
<dbReference type="AlphaFoldDB" id="A0AAJ4A3J7"/>
<reference evidence="4" key="1">
    <citation type="submission" date="2019-06" db="EMBL/GenBank/DDBJ databases">
        <title>Sulfurimonas gotlandica sp. nov., a chemoautotrophic and psychrotolerant epsilonproteobacterium isolated from a pelagic redoxcline, and an emended description of the genus Sulfurimonas.</title>
        <authorList>
            <person name="Wang S."/>
            <person name="Jiang L."/>
            <person name="Shao Z."/>
        </authorList>
    </citation>
    <scope>NUCLEOTIDE SEQUENCE [LARGE SCALE GENOMIC DNA]</scope>
    <source>
        <strain evidence="4">1-1N</strain>
    </source>
</reference>
<protein>
    <submittedName>
        <fullName evidence="3">tRNA 2-selenouridine(34) synthase MnmH</fullName>
    </submittedName>
</protein>
<dbReference type="KEGG" id="suln:FJR47_04660"/>
<dbReference type="RefSeq" id="WP_152299293.1">
    <property type="nucleotide sequence ID" value="NZ_CP041166.1"/>
</dbReference>
<sequence>MNELFDDFKSIVVNNTPLIDVRAPVEFKKGSFLHAANLPIMNDEERHDIGICYKNNGNAKALELGHQLVRGDIKEKRVQAWLDFMDSNPDALLYCFRGGQRSKIAQSWMQEKGRKIVRLKGGYKAFRGYLLNELEHFNQQFKPIILGGRTGSGKTIELKKMQNAIDLEGLANHRGSSFGQKITPQTSQINFENNLAYRLIQKREEGLKTLVFEDEGKHIGTVFMPDSFIPVMSKAPLVILETPIDKRIEITLDEYVVKAQEVYESAGFTDAFKVWQESIENAMYRIKKRLGNQKYSEVCMLFKNALEEQKRNSSFDGYKEWVAYLLQNYYDPMYDYQIQKRSKQVVFKGSAEEIKEYIERVI</sequence>